<evidence type="ECO:0000313" key="1">
    <source>
        <dbReference type="EMBL" id="CAC12107.1"/>
    </source>
</evidence>
<dbReference type="PaxDb" id="273075-Ta0978m"/>
<dbReference type="Gene3D" id="3.20.20.210">
    <property type="match status" value="1"/>
</dbReference>
<gene>
    <name evidence="1" type="ordered locus">Ta0978</name>
</gene>
<dbReference type="InParanoid" id="Q9HJI9"/>
<dbReference type="EnsemblBacteria" id="CAC12107">
    <property type="protein sequence ID" value="CAC12107"/>
    <property type="gene ID" value="CAC12107"/>
</dbReference>
<dbReference type="eggNOG" id="arCOG01877">
    <property type="taxonomic scope" value="Archaea"/>
</dbReference>
<dbReference type="InterPro" id="IPR038071">
    <property type="entry name" value="UROD/MetE-like_sf"/>
</dbReference>
<keyword evidence="2" id="KW-1185">Reference proteome</keyword>
<dbReference type="NCBIfam" id="NF005029">
    <property type="entry name" value="PRK06438.1"/>
    <property type="match status" value="1"/>
</dbReference>
<organism evidence="1 2">
    <name type="scientific">Thermoplasma acidophilum (strain ATCC 25905 / DSM 1728 / JCM 9062 / NBRC 15155 / AMRC-C165)</name>
    <dbReference type="NCBI Taxonomy" id="273075"/>
    <lineage>
        <taxon>Archaea</taxon>
        <taxon>Methanobacteriati</taxon>
        <taxon>Thermoplasmatota</taxon>
        <taxon>Thermoplasmata</taxon>
        <taxon>Thermoplasmatales</taxon>
        <taxon>Thermoplasmataceae</taxon>
        <taxon>Thermoplasma</taxon>
    </lineage>
</organism>
<dbReference type="AlphaFoldDB" id="Q9HJI9"/>
<name>Q9HJI9_THEAC</name>
<dbReference type="EMBL" id="AL445066">
    <property type="protein sequence ID" value="CAC12107.1"/>
    <property type="molecule type" value="Genomic_DNA"/>
</dbReference>
<accession>Q9HJI9</accession>
<dbReference type="SUPFAM" id="SSF51726">
    <property type="entry name" value="UROD/MetE-like"/>
    <property type="match status" value="1"/>
</dbReference>
<protein>
    <submittedName>
        <fullName evidence="1">Uncharacterized protein</fullName>
    </submittedName>
</protein>
<dbReference type="STRING" id="273075.gene:9572196"/>
<evidence type="ECO:0000313" key="2">
    <source>
        <dbReference type="Proteomes" id="UP000001024"/>
    </source>
</evidence>
<dbReference type="Proteomes" id="UP000001024">
    <property type="component" value="Chromosome"/>
</dbReference>
<reference evidence="1 2" key="1">
    <citation type="journal article" date="2000" name="Nature">
        <title>The genome sequence of the thermoacidophilic scavenger Thermoplasma acidophilum.</title>
        <authorList>
            <person name="Ruepp A."/>
            <person name="Graml W."/>
            <person name="Santos-Martinez M.L."/>
            <person name="Koretke K.K."/>
            <person name="Volker C."/>
            <person name="Mewes H.W."/>
            <person name="Frishman D."/>
            <person name="Stocker S."/>
            <person name="Lupas A.N."/>
            <person name="Baumeister W."/>
        </authorList>
    </citation>
    <scope>NUCLEOTIDE SEQUENCE [LARGE SCALE GENOMIC DNA]</scope>
    <source>
        <strain evidence="2">ATCC 25905 / DSM 1728 / JCM 9062 / NBRC 15155 / AMRC-C165</strain>
    </source>
</reference>
<dbReference type="HOGENOM" id="CLU_971877_0_0_2"/>
<dbReference type="KEGG" id="tac:Ta0978"/>
<sequence>MVYGLYPRTEKLRRSYNRWERGLMKSQEIAEIVREEKYEFYDLLERSGIDEYTDPLFNWYDILRPIILSMENVKLGPLTRYLETNTFYRMPEFYGIPAINRNLVEFGEMDENPPLPAYHLDKNASIFLPSPYSVFKMSRFMEKISENDFYAALVREYGKIAKTFGVSKVVLFDVFEYGNHNVSYLDPLLDSAKVTLIARGSPSADNFAGLGHRFEYIVADSMNGDMRKFTRGIGAKVVSAHRTKIEDVAAGKRPRDDSVELITHDDYMDFLPREIADIKVEILGKMGDAA</sequence>
<proteinExistence type="predicted"/>